<dbReference type="PANTHER" id="PTHR37484:SF1">
    <property type="entry name" value="ROD SHAPE-DETERMINING PROTEIN MRED"/>
    <property type="match status" value="1"/>
</dbReference>
<evidence type="ECO:0000256" key="1">
    <source>
        <dbReference type="ARBA" id="ARBA00004651"/>
    </source>
</evidence>
<dbReference type="Pfam" id="PF04093">
    <property type="entry name" value="MreD"/>
    <property type="match status" value="1"/>
</dbReference>
<feature type="transmembrane region" description="Helical" evidence="9">
    <location>
        <begin position="132"/>
        <end position="151"/>
    </location>
</feature>
<proteinExistence type="inferred from homology"/>
<comment type="caution">
    <text evidence="10">The sequence shown here is derived from an EMBL/GenBank/DDBJ whole genome shotgun (WGS) entry which is preliminary data.</text>
</comment>
<keyword evidence="5 8" id="KW-0133">Cell shape</keyword>
<sequence>MESTHHGLWVIAVSIILGLLAAIYPLHDSLAWSRPDWLLLILMFWLLAVPEHVGIVLCWVCGFIQDILLGVVIGQNAFSLAVIAYIVQVSYQQLRMFSVRKQAALIGLLELFRILVDQWAQNINGVAHTHWLIFLPTLTTALMWLLVRPLLSWCQRHLMS</sequence>
<evidence type="ECO:0000256" key="2">
    <source>
        <dbReference type="ARBA" id="ARBA00007776"/>
    </source>
</evidence>
<keyword evidence="11" id="KW-1185">Reference proteome</keyword>
<accession>A0ABX1GKP8</accession>
<keyword evidence="4 9" id="KW-0812">Transmembrane</keyword>
<feature type="transmembrane region" description="Helical" evidence="9">
    <location>
        <begin position="6"/>
        <end position="26"/>
    </location>
</feature>
<evidence type="ECO:0000313" key="11">
    <source>
        <dbReference type="Proteomes" id="UP000765845"/>
    </source>
</evidence>
<feature type="transmembrane region" description="Helical" evidence="9">
    <location>
        <begin position="38"/>
        <end position="65"/>
    </location>
</feature>
<feature type="transmembrane region" description="Helical" evidence="9">
    <location>
        <begin position="71"/>
        <end position="91"/>
    </location>
</feature>
<evidence type="ECO:0000256" key="4">
    <source>
        <dbReference type="ARBA" id="ARBA00022692"/>
    </source>
</evidence>
<keyword evidence="7 8" id="KW-0472">Membrane</keyword>
<name>A0ABX1GKP8_9GAMM</name>
<organism evidence="10 11">
    <name type="scientific">Spongiibacter thalassae</name>
    <dbReference type="NCBI Taxonomy" id="2721624"/>
    <lineage>
        <taxon>Bacteria</taxon>
        <taxon>Pseudomonadati</taxon>
        <taxon>Pseudomonadota</taxon>
        <taxon>Gammaproteobacteria</taxon>
        <taxon>Cellvibrionales</taxon>
        <taxon>Spongiibacteraceae</taxon>
        <taxon>Spongiibacter</taxon>
    </lineage>
</organism>
<keyword evidence="3 8" id="KW-1003">Cell membrane</keyword>
<dbReference type="Proteomes" id="UP000765845">
    <property type="component" value="Unassembled WGS sequence"/>
</dbReference>
<dbReference type="InterPro" id="IPR026034">
    <property type="entry name" value="MreD_proteobac"/>
</dbReference>
<evidence type="ECO:0000313" key="10">
    <source>
        <dbReference type="EMBL" id="NKI18927.1"/>
    </source>
</evidence>
<dbReference type="RefSeq" id="WP_168451444.1">
    <property type="nucleotide sequence ID" value="NZ_JAAWWK010000006.1"/>
</dbReference>
<dbReference type="EMBL" id="JAAWWK010000006">
    <property type="protein sequence ID" value="NKI18927.1"/>
    <property type="molecule type" value="Genomic_DNA"/>
</dbReference>
<evidence type="ECO:0000256" key="8">
    <source>
        <dbReference type="PIRNR" id="PIRNR018472"/>
    </source>
</evidence>
<gene>
    <name evidence="10" type="primary">mreD</name>
    <name evidence="10" type="ORF">HCU74_16075</name>
</gene>
<dbReference type="PANTHER" id="PTHR37484">
    <property type="entry name" value="ROD SHAPE-DETERMINING PROTEIN MRED"/>
    <property type="match status" value="1"/>
</dbReference>
<evidence type="ECO:0000256" key="7">
    <source>
        <dbReference type="ARBA" id="ARBA00023136"/>
    </source>
</evidence>
<comment type="subcellular location">
    <subcellularLocation>
        <location evidence="8">Cell inner membrane</location>
    </subcellularLocation>
    <subcellularLocation>
        <location evidence="1">Cell membrane</location>
        <topology evidence="1">Multi-pass membrane protein</topology>
    </subcellularLocation>
</comment>
<evidence type="ECO:0000256" key="5">
    <source>
        <dbReference type="ARBA" id="ARBA00022960"/>
    </source>
</evidence>
<keyword evidence="8" id="KW-0997">Cell inner membrane</keyword>
<dbReference type="InterPro" id="IPR007227">
    <property type="entry name" value="Cell_shape_determining_MreD"/>
</dbReference>
<dbReference type="PIRSF" id="PIRSF018472">
    <property type="entry name" value="MreD_proteobac"/>
    <property type="match status" value="1"/>
</dbReference>
<protein>
    <recommendedName>
        <fullName evidence="8">Rod shape-determining protein MreD</fullName>
    </recommendedName>
</protein>
<evidence type="ECO:0000256" key="9">
    <source>
        <dbReference type="SAM" id="Phobius"/>
    </source>
</evidence>
<evidence type="ECO:0000256" key="6">
    <source>
        <dbReference type="ARBA" id="ARBA00022989"/>
    </source>
</evidence>
<keyword evidence="6 9" id="KW-1133">Transmembrane helix</keyword>
<dbReference type="NCBIfam" id="TIGR03426">
    <property type="entry name" value="shape_MreD"/>
    <property type="match status" value="1"/>
</dbReference>
<evidence type="ECO:0000256" key="3">
    <source>
        <dbReference type="ARBA" id="ARBA00022475"/>
    </source>
</evidence>
<comment type="function">
    <text evidence="8">Involved in formation of the rod shape of the cell. May also contribute to regulation of formation of penicillin-binding proteins.</text>
</comment>
<reference evidence="10 11" key="1">
    <citation type="submission" date="2020-04" db="EMBL/GenBank/DDBJ databases">
        <authorList>
            <person name="Yoon J."/>
        </authorList>
    </citation>
    <scope>NUCLEOTIDE SEQUENCE [LARGE SCALE GENOMIC DNA]</scope>
    <source>
        <strain evidence="10 11">KMU-166</strain>
    </source>
</reference>
<comment type="similarity">
    <text evidence="2 8">Belongs to the MreD family.</text>
</comment>